<accession>A0A8T1TWN7</accession>
<dbReference type="EMBL" id="JAENGZ010001487">
    <property type="protein sequence ID" value="KAG6947777.1"/>
    <property type="molecule type" value="Genomic_DNA"/>
</dbReference>
<reference evidence="2" key="1">
    <citation type="submission" date="2021-01" db="EMBL/GenBank/DDBJ databases">
        <title>Phytophthora aleatoria, a newly-described species from Pinus radiata is distinct from Phytophthora cactorum isolates based on comparative genomics.</title>
        <authorList>
            <person name="Mcdougal R."/>
            <person name="Panda P."/>
            <person name="Williams N."/>
            <person name="Studholme D.J."/>
        </authorList>
    </citation>
    <scope>NUCLEOTIDE SEQUENCE</scope>
    <source>
        <strain evidence="2">NZFS 3830</strain>
    </source>
</reference>
<feature type="coiled-coil region" evidence="1">
    <location>
        <begin position="29"/>
        <end position="99"/>
    </location>
</feature>
<evidence type="ECO:0000313" key="3">
    <source>
        <dbReference type="Proteomes" id="UP000688947"/>
    </source>
</evidence>
<name>A0A8T1TWN7_9STRA</name>
<sequence length="396" mass="45541">MAELKYALQAMQTEEAKRARQREHVKNSYYRKQNMLRALRQEAKELELEYSHTLRLKQQQMEWREVAGALGSDEERNYSEKLVEQYMQLSIKKQQLVQENKELALLGSKFVKFQLKTQHLLDSEPKVTLEPPPITVGTYSAGCDALKRALLLTSEVHCAVHSMQVTDVALEPLTVSKCHQISSQAFKEIKKFMADKSYLTTGLELFGWREQRREASDHVKFTLKKRFIGSNPLGMSTRAWRVVSSPRGLAGLYSSAMHLSMKVLQVVDDHNVIMYRVITNTSTKEAVQSLFLVSRFQMDSGYVILFRSVDRNRLRKIRPDGTIGDWDGGKQDKWLDMFTWTLFEDEPENENAVVFSYGGIVYSTLAVTTRVWMLEILSLALRWENKVVGPTLMLSG</sequence>
<gene>
    <name evidence="2" type="ORF">JG687_00015882</name>
</gene>
<dbReference type="OrthoDB" id="148089at2759"/>
<dbReference type="VEuPathDB" id="FungiDB:PC110_g19963"/>
<comment type="caution">
    <text evidence="2">The sequence shown here is derived from an EMBL/GenBank/DDBJ whole genome shotgun (WGS) entry which is preliminary data.</text>
</comment>
<keyword evidence="1" id="KW-0175">Coiled coil</keyword>
<dbReference type="AlphaFoldDB" id="A0A8T1TWN7"/>
<protein>
    <submittedName>
        <fullName evidence="2">Uncharacterized protein</fullName>
    </submittedName>
</protein>
<dbReference type="Proteomes" id="UP000688947">
    <property type="component" value="Unassembled WGS sequence"/>
</dbReference>
<evidence type="ECO:0000313" key="2">
    <source>
        <dbReference type="EMBL" id="KAG6947777.1"/>
    </source>
</evidence>
<evidence type="ECO:0000256" key="1">
    <source>
        <dbReference type="SAM" id="Coils"/>
    </source>
</evidence>
<organism evidence="2 3">
    <name type="scientific">Phytophthora cactorum</name>
    <dbReference type="NCBI Taxonomy" id="29920"/>
    <lineage>
        <taxon>Eukaryota</taxon>
        <taxon>Sar</taxon>
        <taxon>Stramenopiles</taxon>
        <taxon>Oomycota</taxon>
        <taxon>Peronosporomycetes</taxon>
        <taxon>Peronosporales</taxon>
        <taxon>Peronosporaceae</taxon>
        <taxon>Phytophthora</taxon>
    </lineage>
</organism>
<proteinExistence type="predicted"/>